<dbReference type="InterPro" id="IPR052527">
    <property type="entry name" value="Metal_cation-efflux_comp"/>
</dbReference>
<dbReference type="Pfam" id="PF04191">
    <property type="entry name" value="PEMT"/>
    <property type="match status" value="1"/>
</dbReference>
<evidence type="ECO:0000256" key="2">
    <source>
        <dbReference type="ARBA" id="ARBA00022692"/>
    </source>
</evidence>
<keyword evidence="2 5" id="KW-0812">Transmembrane</keyword>
<organism evidence="6 7">
    <name type="scientific">Prosthecobacter fluviatilis</name>
    <dbReference type="NCBI Taxonomy" id="445931"/>
    <lineage>
        <taxon>Bacteria</taxon>
        <taxon>Pseudomonadati</taxon>
        <taxon>Verrucomicrobiota</taxon>
        <taxon>Verrucomicrobiia</taxon>
        <taxon>Verrucomicrobiales</taxon>
        <taxon>Verrucomicrobiaceae</taxon>
        <taxon>Prosthecobacter</taxon>
    </lineage>
</organism>
<evidence type="ECO:0000313" key="7">
    <source>
        <dbReference type="Proteomes" id="UP001596052"/>
    </source>
</evidence>
<comment type="subcellular location">
    <subcellularLocation>
        <location evidence="1">Endomembrane system</location>
        <topology evidence="1">Multi-pass membrane protein</topology>
    </subcellularLocation>
</comment>
<dbReference type="InterPro" id="IPR007318">
    <property type="entry name" value="Phopholipid_MeTrfase"/>
</dbReference>
<keyword evidence="7" id="KW-1185">Reference proteome</keyword>
<dbReference type="Gene3D" id="1.20.120.1630">
    <property type="match status" value="1"/>
</dbReference>
<name>A0ABW0KKW5_9BACT</name>
<keyword evidence="6" id="KW-0489">Methyltransferase</keyword>
<comment type="caution">
    <text evidence="6">The sequence shown here is derived from an EMBL/GenBank/DDBJ whole genome shotgun (WGS) entry which is preliminary data.</text>
</comment>
<dbReference type="EMBL" id="JBHSMQ010000001">
    <property type="protein sequence ID" value="MFC5454113.1"/>
    <property type="molecule type" value="Genomic_DNA"/>
</dbReference>
<keyword evidence="6" id="KW-0808">Transferase</keyword>
<keyword evidence="4 5" id="KW-0472">Membrane</keyword>
<reference evidence="7" key="1">
    <citation type="journal article" date="2019" name="Int. J. Syst. Evol. Microbiol.">
        <title>The Global Catalogue of Microorganisms (GCM) 10K type strain sequencing project: providing services to taxonomists for standard genome sequencing and annotation.</title>
        <authorList>
            <consortium name="The Broad Institute Genomics Platform"/>
            <consortium name="The Broad Institute Genome Sequencing Center for Infectious Disease"/>
            <person name="Wu L."/>
            <person name="Ma J."/>
        </authorList>
    </citation>
    <scope>NUCLEOTIDE SEQUENCE [LARGE SCALE GENOMIC DNA]</scope>
    <source>
        <strain evidence="7">CGMCC 4.1469</strain>
    </source>
</reference>
<dbReference type="GO" id="GO:0032259">
    <property type="term" value="P:methylation"/>
    <property type="evidence" value="ECO:0007669"/>
    <property type="project" value="UniProtKB-KW"/>
</dbReference>
<dbReference type="RefSeq" id="WP_377163852.1">
    <property type="nucleotide sequence ID" value="NZ_JBHSMQ010000001.1"/>
</dbReference>
<dbReference type="GO" id="GO:0004671">
    <property type="term" value="F:protein C-terminal S-isoprenylcysteine carboxyl O-methyltransferase activity"/>
    <property type="evidence" value="ECO:0007669"/>
    <property type="project" value="UniProtKB-EC"/>
</dbReference>
<evidence type="ECO:0000256" key="5">
    <source>
        <dbReference type="SAM" id="Phobius"/>
    </source>
</evidence>
<feature type="transmembrane region" description="Helical" evidence="5">
    <location>
        <begin position="39"/>
        <end position="59"/>
    </location>
</feature>
<gene>
    <name evidence="6" type="ORF">ACFQDI_04515</name>
</gene>
<keyword evidence="3 5" id="KW-1133">Transmembrane helix</keyword>
<feature type="transmembrane region" description="Helical" evidence="5">
    <location>
        <begin position="6"/>
        <end position="25"/>
    </location>
</feature>
<evidence type="ECO:0000256" key="4">
    <source>
        <dbReference type="ARBA" id="ARBA00023136"/>
    </source>
</evidence>
<accession>A0ABW0KKW5</accession>
<evidence type="ECO:0000256" key="3">
    <source>
        <dbReference type="ARBA" id="ARBA00022989"/>
    </source>
</evidence>
<feature type="transmembrane region" description="Helical" evidence="5">
    <location>
        <begin position="117"/>
        <end position="143"/>
    </location>
</feature>
<dbReference type="PANTHER" id="PTHR43847:SF1">
    <property type="entry name" value="BLL3993 PROTEIN"/>
    <property type="match status" value="1"/>
</dbReference>
<dbReference type="PANTHER" id="PTHR43847">
    <property type="entry name" value="BLL3993 PROTEIN"/>
    <property type="match status" value="1"/>
</dbReference>
<protein>
    <submittedName>
        <fullName evidence="6">Methyltransferase family protein</fullName>
        <ecNumber evidence="6">2.1.1.100</ecNumber>
        <ecNumber evidence="6">2.1.1.334</ecNumber>
    </submittedName>
</protein>
<evidence type="ECO:0000256" key="1">
    <source>
        <dbReference type="ARBA" id="ARBA00004127"/>
    </source>
</evidence>
<dbReference type="EC" id="2.1.1.100" evidence="6"/>
<evidence type="ECO:0000313" key="6">
    <source>
        <dbReference type="EMBL" id="MFC5454113.1"/>
    </source>
</evidence>
<feature type="transmembrane region" description="Helical" evidence="5">
    <location>
        <begin position="65"/>
        <end position="83"/>
    </location>
</feature>
<dbReference type="EC" id="2.1.1.334" evidence="6"/>
<proteinExistence type="predicted"/>
<dbReference type="Proteomes" id="UP001596052">
    <property type="component" value="Unassembled WGS sequence"/>
</dbReference>
<sequence>MRNLPVFLLCLVCVVVYGLVVPRLFKRGEKSRPTLVKRLFIYLFWGVIFSALWHSYFYPSAPACQMAGIALGLGSLALFRWAYRQHGRHMPGRAFTPDVPAAIVTSGPYARVRHPIYAAYLLFMLGLVVGTQSALAAVLWLLLGVMYHHAASQEDALLAASAHADLYLRYMQQSGRLLPWNVWRRRQV</sequence>